<feature type="domain" description="EF-hand" evidence="3">
    <location>
        <begin position="147"/>
        <end position="182"/>
    </location>
</feature>
<accession>A0A9J5WD98</accession>
<sequence>MALKNTYRRNISSDGKLEMSLQEFKKWIKKFDTNKDGKISKEELREAVRTNGGGWLSKIKGSHGMRVADSNGDGFIDEKEFKNLVEFAQRNLGVRSTYRRNIASDGKLEMTLQEFKKWIKRFDTDKDGRISKEELREAVRTNGGGWLSRLKGRRGIKGADANGNGYIDENEFNNLVEFAQKNLGVRII</sequence>
<evidence type="ECO:0000256" key="2">
    <source>
        <dbReference type="ARBA" id="ARBA00022837"/>
    </source>
</evidence>
<proteinExistence type="predicted"/>
<dbReference type="GO" id="GO:0005509">
    <property type="term" value="F:calcium ion binding"/>
    <property type="evidence" value="ECO:0007669"/>
    <property type="project" value="InterPro"/>
</dbReference>
<keyword evidence="5" id="KW-1185">Reference proteome</keyword>
<dbReference type="InterPro" id="IPR002048">
    <property type="entry name" value="EF_hand_dom"/>
</dbReference>
<comment type="caution">
    <text evidence="4">The sequence shown here is derived from an EMBL/GenBank/DDBJ whole genome shotgun (WGS) entry which is preliminary data.</text>
</comment>
<evidence type="ECO:0000313" key="5">
    <source>
        <dbReference type="Proteomes" id="UP000824120"/>
    </source>
</evidence>
<keyword evidence="1" id="KW-0677">Repeat</keyword>
<name>A0A9J5WD98_SOLCO</name>
<dbReference type="OrthoDB" id="26525at2759"/>
<dbReference type="Pfam" id="PF00036">
    <property type="entry name" value="EF-hand_1"/>
    <property type="match status" value="1"/>
</dbReference>
<evidence type="ECO:0000256" key="1">
    <source>
        <dbReference type="ARBA" id="ARBA00022737"/>
    </source>
</evidence>
<dbReference type="SUPFAM" id="SSF47473">
    <property type="entry name" value="EF-hand"/>
    <property type="match status" value="1"/>
</dbReference>
<dbReference type="PROSITE" id="PS50222">
    <property type="entry name" value="EF_HAND_2"/>
    <property type="match status" value="4"/>
</dbReference>
<gene>
    <name evidence="4" type="ORF">H5410_063251</name>
</gene>
<organism evidence="4 5">
    <name type="scientific">Solanum commersonii</name>
    <name type="common">Commerson's wild potato</name>
    <name type="synonym">Commerson's nightshade</name>
    <dbReference type="NCBI Taxonomy" id="4109"/>
    <lineage>
        <taxon>Eukaryota</taxon>
        <taxon>Viridiplantae</taxon>
        <taxon>Streptophyta</taxon>
        <taxon>Embryophyta</taxon>
        <taxon>Tracheophyta</taxon>
        <taxon>Spermatophyta</taxon>
        <taxon>Magnoliopsida</taxon>
        <taxon>eudicotyledons</taxon>
        <taxon>Gunneridae</taxon>
        <taxon>Pentapetalae</taxon>
        <taxon>asterids</taxon>
        <taxon>lamiids</taxon>
        <taxon>Solanales</taxon>
        <taxon>Solanaceae</taxon>
        <taxon>Solanoideae</taxon>
        <taxon>Solaneae</taxon>
        <taxon>Solanum</taxon>
    </lineage>
</organism>
<reference evidence="4 5" key="1">
    <citation type="submission" date="2020-09" db="EMBL/GenBank/DDBJ databases">
        <title>De no assembly of potato wild relative species, Solanum commersonii.</title>
        <authorList>
            <person name="Cho K."/>
        </authorList>
    </citation>
    <scope>NUCLEOTIDE SEQUENCE [LARGE SCALE GENOMIC DNA]</scope>
    <source>
        <strain evidence="4">LZ3.2</strain>
        <tissue evidence="4">Leaf</tissue>
    </source>
</reference>
<dbReference type="Proteomes" id="UP000824120">
    <property type="component" value="Chromosome 12"/>
</dbReference>
<dbReference type="AlphaFoldDB" id="A0A9J5WD98"/>
<protein>
    <recommendedName>
        <fullName evidence="3">EF-hand domain-containing protein</fullName>
    </recommendedName>
</protein>
<feature type="domain" description="EF-hand" evidence="3">
    <location>
        <begin position="65"/>
        <end position="91"/>
    </location>
</feature>
<dbReference type="Gene3D" id="1.10.238.10">
    <property type="entry name" value="EF-hand"/>
    <property type="match status" value="2"/>
</dbReference>
<keyword evidence="2" id="KW-0106">Calcium</keyword>
<dbReference type="SMART" id="SM00054">
    <property type="entry name" value="EFh"/>
    <property type="match status" value="4"/>
</dbReference>
<dbReference type="InterPro" id="IPR018247">
    <property type="entry name" value="EF_Hand_1_Ca_BS"/>
</dbReference>
<evidence type="ECO:0000259" key="3">
    <source>
        <dbReference type="PROSITE" id="PS50222"/>
    </source>
</evidence>
<dbReference type="PANTHER" id="PTHR23050">
    <property type="entry name" value="CALCIUM BINDING PROTEIN"/>
    <property type="match status" value="1"/>
</dbReference>
<dbReference type="Pfam" id="PF13202">
    <property type="entry name" value="EF-hand_5"/>
    <property type="match status" value="1"/>
</dbReference>
<dbReference type="InterPro" id="IPR050145">
    <property type="entry name" value="Centrin_CML-like"/>
</dbReference>
<dbReference type="EMBL" id="JACXVP010000012">
    <property type="protein sequence ID" value="KAG5573485.1"/>
    <property type="molecule type" value="Genomic_DNA"/>
</dbReference>
<dbReference type="CDD" id="cd00051">
    <property type="entry name" value="EFh"/>
    <property type="match status" value="2"/>
</dbReference>
<feature type="domain" description="EF-hand" evidence="3">
    <location>
        <begin position="110"/>
        <end position="145"/>
    </location>
</feature>
<evidence type="ECO:0000313" key="4">
    <source>
        <dbReference type="EMBL" id="KAG5573485.1"/>
    </source>
</evidence>
<feature type="domain" description="EF-hand" evidence="3">
    <location>
        <begin position="19"/>
        <end position="54"/>
    </location>
</feature>
<dbReference type="InterPro" id="IPR011992">
    <property type="entry name" value="EF-hand-dom_pair"/>
</dbReference>
<dbReference type="Pfam" id="PF13499">
    <property type="entry name" value="EF-hand_7"/>
    <property type="match status" value="1"/>
</dbReference>
<dbReference type="PROSITE" id="PS00018">
    <property type="entry name" value="EF_HAND_1"/>
    <property type="match status" value="4"/>
</dbReference>